<comment type="caution">
    <text evidence="1">The sequence shown here is derived from an EMBL/GenBank/DDBJ whole genome shotgun (WGS) entry which is preliminary data.</text>
</comment>
<name>A0A2T0VRD0_9GAMM</name>
<dbReference type="AlphaFoldDB" id="A0A2T0VRD0"/>
<reference evidence="1 2" key="1">
    <citation type="submission" date="2018-03" db="EMBL/GenBank/DDBJ databases">
        <title>Comparative analysis of microorganisms from saline springs in Andes Mountain Range, Colombia.</title>
        <authorList>
            <person name="Rubin E."/>
        </authorList>
    </citation>
    <scope>NUCLEOTIDE SEQUENCE [LARGE SCALE GENOMIC DNA]</scope>
    <source>
        <strain evidence="1 2">USBA 854</strain>
    </source>
</reference>
<gene>
    <name evidence="1" type="ORF">BCL64_10269</name>
</gene>
<evidence type="ECO:0000313" key="1">
    <source>
        <dbReference type="EMBL" id="PRY72990.1"/>
    </source>
</evidence>
<keyword evidence="2" id="KW-1185">Reference proteome</keyword>
<sequence>MAPQRLVSCIDLNDSDATTGTRVLGASEISKPRFVMVEGINLATNKRVRVEIDRVVLNSAQATELMGREFISGQLTGSLVTLEGRDSPYTMDMYD</sequence>
<dbReference type="EMBL" id="PVTM01000002">
    <property type="protein sequence ID" value="PRY72990.1"/>
    <property type="molecule type" value="Genomic_DNA"/>
</dbReference>
<accession>A0A2T0VRD0</accession>
<organism evidence="1 2">
    <name type="scientific">Halomonas ventosae</name>
    <dbReference type="NCBI Taxonomy" id="229007"/>
    <lineage>
        <taxon>Bacteria</taxon>
        <taxon>Pseudomonadati</taxon>
        <taxon>Pseudomonadota</taxon>
        <taxon>Gammaproteobacteria</taxon>
        <taxon>Oceanospirillales</taxon>
        <taxon>Halomonadaceae</taxon>
        <taxon>Halomonas</taxon>
    </lineage>
</organism>
<proteinExistence type="predicted"/>
<evidence type="ECO:0000313" key="2">
    <source>
        <dbReference type="Proteomes" id="UP000239896"/>
    </source>
</evidence>
<dbReference type="Proteomes" id="UP000239896">
    <property type="component" value="Unassembled WGS sequence"/>
</dbReference>
<protein>
    <submittedName>
        <fullName evidence="1">Uncharacterized protein</fullName>
    </submittedName>
</protein>